<dbReference type="AlphaFoldDB" id="F8Q5M0"/>
<dbReference type="InParanoid" id="F8Q5M0"/>
<dbReference type="EMBL" id="GL945484">
    <property type="protein sequence ID" value="EGN96491.1"/>
    <property type="molecule type" value="Genomic_DNA"/>
</dbReference>
<sequence>MRVVDVSPPIWTHERHFVLEEMLQTRSFEALEIQLKLHRLAQIFLDQVCRLSIFSATPSTRCLDLNSGFISLTSVFYPSTSVRP</sequence>
<gene>
    <name evidence="1" type="ORF">SERLA73DRAFT_186250</name>
</gene>
<organism evidence="2">
    <name type="scientific">Serpula lacrymans var. lacrymans (strain S7.3)</name>
    <name type="common">Dry rot fungus</name>
    <dbReference type="NCBI Taxonomy" id="936435"/>
    <lineage>
        <taxon>Eukaryota</taxon>
        <taxon>Fungi</taxon>
        <taxon>Dikarya</taxon>
        <taxon>Basidiomycota</taxon>
        <taxon>Agaricomycotina</taxon>
        <taxon>Agaricomycetes</taxon>
        <taxon>Agaricomycetidae</taxon>
        <taxon>Boletales</taxon>
        <taxon>Coniophorineae</taxon>
        <taxon>Serpulaceae</taxon>
        <taxon>Serpula</taxon>
    </lineage>
</organism>
<proteinExistence type="predicted"/>
<keyword evidence="2" id="KW-1185">Reference proteome</keyword>
<dbReference type="HOGENOM" id="CLU_2528850_0_0_1"/>
<name>F8Q5M0_SERL3</name>
<reference evidence="2" key="1">
    <citation type="journal article" date="2011" name="Science">
        <title>The plant cell wall-decomposing machinery underlies the functional diversity of forest fungi.</title>
        <authorList>
            <person name="Eastwood D.C."/>
            <person name="Floudas D."/>
            <person name="Binder M."/>
            <person name="Majcherczyk A."/>
            <person name="Schneider P."/>
            <person name="Aerts A."/>
            <person name="Asiegbu F.O."/>
            <person name="Baker S.E."/>
            <person name="Barry K."/>
            <person name="Bendiksby M."/>
            <person name="Blumentritt M."/>
            <person name="Coutinho P.M."/>
            <person name="Cullen D."/>
            <person name="de Vries R.P."/>
            <person name="Gathman A."/>
            <person name="Goodell B."/>
            <person name="Henrissat B."/>
            <person name="Ihrmark K."/>
            <person name="Kauserud H."/>
            <person name="Kohler A."/>
            <person name="LaButti K."/>
            <person name="Lapidus A."/>
            <person name="Lavin J.L."/>
            <person name="Lee Y.-H."/>
            <person name="Lindquist E."/>
            <person name="Lilly W."/>
            <person name="Lucas S."/>
            <person name="Morin E."/>
            <person name="Murat C."/>
            <person name="Oguiza J.A."/>
            <person name="Park J."/>
            <person name="Pisabarro A.G."/>
            <person name="Riley R."/>
            <person name="Rosling A."/>
            <person name="Salamov A."/>
            <person name="Schmidt O."/>
            <person name="Schmutz J."/>
            <person name="Skrede I."/>
            <person name="Stenlid J."/>
            <person name="Wiebenga A."/>
            <person name="Xie X."/>
            <person name="Kuees U."/>
            <person name="Hibbett D.S."/>
            <person name="Hoffmeister D."/>
            <person name="Hoegberg N."/>
            <person name="Martin F."/>
            <person name="Grigoriev I.V."/>
            <person name="Watkinson S.C."/>
        </authorList>
    </citation>
    <scope>NUCLEOTIDE SEQUENCE [LARGE SCALE GENOMIC DNA]</scope>
    <source>
        <strain evidence="2">strain S7.3</strain>
    </source>
</reference>
<evidence type="ECO:0000313" key="2">
    <source>
        <dbReference type="Proteomes" id="UP000008063"/>
    </source>
</evidence>
<protein>
    <submittedName>
        <fullName evidence="1">Uncharacterized protein</fullName>
    </submittedName>
</protein>
<dbReference type="Proteomes" id="UP000008063">
    <property type="component" value="Unassembled WGS sequence"/>
</dbReference>
<accession>F8Q5M0</accession>
<evidence type="ECO:0000313" key="1">
    <source>
        <dbReference type="EMBL" id="EGN96491.1"/>
    </source>
</evidence>